<sequence>MSDAERTPGDAGNSPGTGGGPRRPYRPGLISGEMWSAFGTLLAGTGFWGLVGYGIDRVTGIGTVFLPVGVVVGMGAALYLVIYRAMRRQ</sequence>
<keyword evidence="4" id="KW-1185">Reference proteome</keyword>
<accession>A0ABR5F7M0</accession>
<feature type="transmembrane region" description="Helical" evidence="2">
    <location>
        <begin position="35"/>
        <end position="55"/>
    </location>
</feature>
<evidence type="ECO:0008006" key="5">
    <source>
        <dbReference type="Google" id="ProtNLM"/>
    </source>
</evidence>
<evidence type="ECO:0000313" key="4">
    <source>
        <dbReference type="Proteomes" id="UP000035425"/>
    </source>
</evidence>
<evidence type="ECO:0000313" key="3">
    <source>
        <dbReference type="EMBL" id="KLL12722.1"/>
    </source>
</evidence>
<dbReference type="RefSeq" id="WP_047221631.1">
    <property type="nucleotide sequence ID" value="NZ_JWIO01000003.1"/>
</dbReference>
<dbReference type="EMBL" id="JWIO01000003">
    <property type="protein sequence ID" value="KLL12722.1"/>
    <property type="molecule type" value="Genomic_DNA"/>
</dbReference>
<keyword evidence="2" id="KW-0472">Membrane</keyword>
<keyword evidence="2" id="KW-1133">Transmembrane helix</keyword>
<organism evidence="3 4">
    <name type="scientific">Protofrankia coriariae</name>
    <dbReference type="NCBI Taxonomy" id="1562887"/>
    <lineage>
        <taxon>Bacteria</taxon>
        <taxon>Bacillati</taxon>
        <taxon>Actinomycetota</taxon>
        <taxon>Actinomycetes</taxon>
        <taxon>Frankiales</taxon>
        <taxon>Frankiaceae</taxon>
        <taxon>Protofrankia</taxon>
    </lineage>
</organism>
<reference evidence="3 4" key="1">
    <citation type="submission" date="2014-12" db="EMBL/GenBank/DDBJ databases">
        <title>Frankia sp. BMG5.1 draft genome.</title>
        <authorList>
            <person name="Gtari M."/>
            <person name="Ghodhbane-Gtari F."/>
            <person name="Nouioui I."/>
            <person name="Ktari A."/>
            <person name="Hezbri K."/>
            <person name="Mimouni W."/>
            <person name="Sbissi I."/>
            <person name="Ayari A."/>
            <person name="Yamanaka T."/>
            <person name="Normand P."/>
            <person name="Tisa L.S."/>
            <person name="Boudabous A."/>
        </authorList>
    </citation>
    <scope>NUCLEOTIDE SEQUENCE [LARGE SCALE GENOMIC DNA]</scope>
    <source>
        <strain evidence="3 4">BMG5.1</strain>
    </source>
</reference>
<comment type="caution">
    <text evidence="3">The sequence shown here is derived from an EMBL/GenBank/DDBJ whole genome shotgun (WGS) entry which is preliminary data.</text>
</comment>
<protein>
    <recommendedName>
        <fullName evidence="5">F0F1-ATPase subunit Ca2+/Mg2+ transporter</fullName>
    </recommendedName>
</protein>
<name>A0ABR5F7M0_9ACTN</name>
<feature type="region of interest" description="Disordered" evidence="1">
    <location>
        <begin position="1"/>
        <end position="27"/>
    </location>
</feature>
<dbReference type="Proteomes" id="UP000035425">
    <property type="component" value="Unassembled WGS sequence"/>
</dbReference>
<feature type="transmembrane region" description="Helical" evidence="2">
    <location>
        <begin position="61"/>
        <end position="82"/>
    </location>
</feature>
<proteinExistence type="predicted"/>
<evidence type="ECO:0000256" key="2">
    <source>
        <dbReference type="SAM" id="Phobius"/>
    </source>
</evidence>
<evidence type="ECO:0000256" key="1">
    <source>
        <dbReference type="SAM" id="MobiDB-lite"/>
    </source>
</evidence>
<keyword evidence="2" id="KW-0812">Transmembrane</keyword>
<gene>
    <name evidence="3" type="ORF">FrCorBMG51_03490</name>
</gene>